<evidence type="ECO:0000256" key="3">
    <source>
        <dbReference type="ARBA" id="ARBA00023163"/>
    </source>
</evidence>
<sequence>MKSTPFENPQDSQELVSLFRHASRLMARADHACPRDGRGWRGRGAPQAHHAQGRVLAIIHDKGPISQGELLEMLDIRSSSLSELLGKLQSKGLIERERNEADRRSFTIRATALADELMQAQGDADGDVSRLMFSLLDPEEREILHGLLLKVVRSMQGSLDCRGVGPQGRGPGRRNDRENGPRRRGSGPGRRRR</sequence>
<dbReference type="PRINTS" id="PR00598">
    <property type="entry name" value="HTHMARR"/>
</dbReference>
<keyword evidence="1" id="KW-0805">Transcription regulation</keyword>
<evidence type="ECO:0000256" key="4">
    <source>
        <dbReference type="SAM" id="MobiDB-lite"/>
    </source>
</evidence>
<evidence type="ECO:0000256" key="1">
    <source>
        <dbReference type="ARBA" id="ARBA00023015"/>
    </source>
</evidence>
<keyword evidence="3" id="KW-0804">Transcription</keyword>
<dbReference type="SMART" id="SM00347">
    <property type="entry name" value="HTH_MARR"/>
    <property type="match status" value="1"/>
</dbReference>
<reference evidence="6 7" key="1">
    <citation type="journal article" date="2017" name="Int. J. Syst. Evol. Microbiol.">
        <title>Desulfovibrio senegalensis sp. nov., a mesophilic sulfate reducer isolated from marine sediment.</title>
        <authorList>
            <person name="Thioye A."/>
            <person name="Gam Z.B.A."/>
            <person name="Mbengue M."/>
            <person name="Cayol J.L."/>
            <person name="Joseph-Bartoli M."/>
            <person name="Toure-Kane C."/>
            <person name="Labat M."/>
        </authorList>
    </citation>
    <scope>NUCLEOTIDE SEQUENCE [LARGE SCALE GENOMIC DNA]</scope>
    <source>
        <strain evidence="6 7">DSM 101509</strain>
    </source>
</reference>
<dbReference type="PANTHER" id="PTHR42756:SF1">
    <property type="entry name" value="TRANSCRIPTIONAL REPRESSOR OF EMRAB OPERON"/>
    <property type="match status" value="1"/>
</dbReference>
<dbReference type="OrthoDB" id="5432752at2"/>
<evidence type="ECO:0000313" key="6">
    <source>
        <dbReference type="EMBL" id="KAB1443193.1"/>
    </source>
</evidence>
<keyword evidence="2" id="KW-0238">DNA-binding</keyword>
<dbReference type="InterPro" id="IPR036388">
    <property type="entry name" value="WH-like_DNA-bd_sf"/>
</dbReference>
<feature type="domain" description="HTH marR-type" evidence="5">
    <location>
        <begin position="12"/>
        <end position="153"/>
    </location>
</feature>
<name>A0A6N6N5N0_9BACT</name>
<feature type="region of interest" description="Disordered" evidence="4">
    <location>
        <begin position="159"/>
        <end position="193"/>
    </location>
</feature>
<dbReference type="Gene3D" id="1.10.10.10">
    <property type="entry name" value="Winged helix-like DNA-binding domain superfamily/Winged helix DNA-binding domain"/>
    <property type="match status" value="1"/>
</dbReference>
<dbReference type="EMBL" id="WAIE01000001">
    <property type="protein sequence ID" value="KAB1443193.1"/>
    <property type="molecule type" value="Genomic_DNA"/>
</dbReference>
<evidence type="ECO:0000256" key="2">
    <source>
        <dbReference type="ARBA" id="ARBA00023125"/>
    </source>
</evidence>
<gene>
    <name evidence="6" type="ORF">F8A88_02710</name>
</gene>
<dbReference type="RefSeq" id="WP_151149525.1">
    <property type="nucleotide sequence ID" value="NZ_WAIE01000001.1"/>
</dbReference>
<organism evidence="6 7">
    <name type="scientific">Pseudodesulfovibrio senegalensis</name>
    <dbReference type="NCBI Taxonomy" id="1721087"/>
    <lineage>
        <taxon>Bacteria</taxon>
        <taxon>Pseudomonadati</taxon>
        <taxon>Thermodesulfobacteriota</taxon>
        <taxon>Desulfovibrionia</taxon>
        <taxon>Desulfovibrionales</taxon>
        <taxon>Desulfovibrionaceae</taxon>
    </lineage>
</organism>
<dbReference type="GO" id="GO:0003677">
    <property type="term" value="F:DNA binding"/>
    <property type="evidence" value="ECO:0007669"/>
    <property type="project" value="UniProtKB-KW"/>
</dbReference>
<dbReference type="Proteomes" id="UP000438699">
    <property type="component" value="Unassembled WGS sequence"/>
</dbReference>
<accession>A0A6N6N5N0</accession>
<evidence type="ECO:0000259" key="5">
    <source>
        <dbReference type="PROSITE" id="PS50995"/>
    </source>
</evidence>
<comment type="caution">
    <text evidence="6">The sequence shown here is derived from an EMBL/GenBank/DDBJ whole genome shotgun (WGS) entry which is preliminary data.</text>
</comment>
<dbReference type="PROSITE" id="PS50995">
    <property type="entry name" value="HTH_MARR_2"/>
    <property type="match status" value="1"/>
</dbReference>
<dbReference type="AlphaFoldDB" id="A0A6N6N5N0"/>
<feature type="compositionally biased region" description="Basic residues" evidence="4">
    <location>
        <begin position="182"/>
        <end position="193"/>
    </location>
</feature>
<proteinExistence type="predicted"/>
<dbReference type="PANTHER" id="PTHR42756">
    <property type="entry name" value="TRANSCRIPTIONAL REGULATOR, MARR"/>
    <property type="match status" value="1"/>
</dbReference>
<protein>
    <submittedName>
        <fullName evidence="6">MarR family transcriptional regulator</fullName>
    </submittedName>
</protein>
<dbReference type="InterPro" id="IPR036390">
    <property type="entry name" value="WH_DNA-bd_sf"/>
</dbReference>
<keyword evidence="7" id="KW-1185">Reference proteome</keyword>
<evidence type="ECO:0000313" key="7">
    <source>
        <dbReference type="Proteomes" id="UP000438699"/>
    </source>
</evidence>
<dbReference type="InterPro" id="IPR000835">
    <property type="entry name" value="HTH_MarR-typ"/>
</dbReference>
<dbReference type="GO" id="GO:0003700">
    <property type="term" value="F:DNA-binding transcription factor activity"/>
    <property type="evidence" value="ECO:0007669"/>
    <property type="project" value="InterPro"/>
</dbReference>
<dbReference type="Pfam" id="PF01047">
    <property type="entry name" value="MarR"/>
    <property type="match status" value="1"/>
</dbReference>
<dbReference type="SUPFAM" id="SSF46785">
    <property type="entry name" value="Winged helix' DNA-binding domain"/>
    <property type="match status" value="1"/>
</dbReference>